<gene>
    <name evidence="2" type="ORF">ADIMK_3914</name>
</gene>
<dbReference type="PATRIC" id="fig|1232683.4.peg.3851"/>
<feature type="transmembrane region" description="Helical" evidence="1">
    <location>
        <begin position="22"/>
        <end position="45"/>
    </location>
</feature>
<keyword evidence="3" id="KW-1185">Reference proteome</keyword>
<evidence type="ECO:0000313" key="3">
    <source>
        <dbReference type="Proteomes" id="UP000028252"/>
    </source>
</evidence>
<organism evidence="2 3">
    <name type="scientific">Marinobacterium lacunae</name>
    <dbReference type="NCBI Taxonomy" id="1232683"/>
    <lineage>
        <taxon>Bacteria</taxon>
        <taxon>Pseudomonadati</taxon>
        <taxon>Pseudomonadota</taxon>
        <taxon>Gammaproteobacteria</taxon>
        <taxon>Oceanospirillales</taxon>
        <taxon>Oceanospirillaceae</taxon>
        <taxon>Marinobacterium</taxon>
    </lineage>
</organism>
<keyword evidence="1" id="KW-0472">Membrane</keyword>
<sequence>MLGGIAGSGSYLLGARLGAVELGYSTTTSLLVLMPIWALLLPALLRYSQQFDRTQRATEAL</sequence>
<dbReference type="InterPro" id="IPR021306">
    <property type="entry name" value="DUF2878"/>
</dbReference>
<evidence type="ECO:0000256" key="1">
    <source>
        <dbReference type="SAM" id="Phobius"/>
    </source>
</evidence>
<keyword evidence="1" id="KW-0812">Transmembrane</keyword>
<evidence type="ECO:0000313" key="2">
    <source>
        <dbReference type="EMBL" id="KEA61767.1"/>
    </source>
</evidence>
<accession>A0A081FTB2</accession>
<dbReference type="Pfam" id="PF11086">
    <property type="entry name" value="DUF2878"/>
    <property type="match status" value="1"/>
</dbReference>
<dbReference type="Proteomes" id="UP000028252">
    <property type="component" value="Unassembled WGS sequence"/>
</dbReference>
<name>A0A081FTB2_9GAMM</name>
<keyword evidence="1" id="KW-1133">Transmembrane helix</keyword>
<dbReference type="AlphaFoldDB" id="A0A081FTB2"/>
<comment type="caution">
    <text evidence="2">The sequence shown here is derived from an EMBL/GenBank/DDBJ whole genome shotgun (WGS) entry which is preliminary data.</text>
</comment>
<dbReference type="STRING" id="1232683.ADIMK_3914"/>
<proteinExistence type="predicted"/>
<reference evidence="2 3" key="1">
    <citation type="submission" date="2014-04" db="EMBL/GenBank/DDBJ databases">
        <title>Marinobacterium kochiensis sp. nov., isolated from sediment sample collected from Kochi backwaters in Kerala, India.</title>
        <authorList>
            <person name="Singh A."/>
            <person name="Pinnaka A.K."/>
        </authorList>
    </citation>
    <scope>NUCLEOTIDE SEQUENCE [LARGE SCALE GENOMIC DNA]</scope>
    <source>
        <strain evidence="2 3">AK27</strain>
    </source>
</reference>
<dbReference type="EMBL" id="JMQN01000059">
    <property type="protein sequence ID" value="KEA61767.1"/>
    <property type="molecule type" value="Genomic_DNA"/>
</dbReference>
<protein>
    <submittedName>
        <fullName evidence="2">Uncharacterized protein</fullName>
    </submittedName>
</protein>